<evidence type="ECO:0000259" key="19">
    <source>
        <dbReference type="Pfam" id="PF02096"/>
    </source>
</evidence>
<feature type="compositionally biased region" description="Basic and acidic residues" evidence="17">
    <location>
        <begin position="394"/>
        <end position="414"/>
    </location>
</feature>
<dbReference type="GO" id="GO:0015031">
    <property type="term" value="P:protein transport"/>
    <property type="evidence" value="ECO:0007669"/>
    <property type="project" value="UniProtKB-KW"/>
</dbReference>
<keyword evidence="8 18" id="KW-1133">Transmembrane helix</keyword>
<feature type="transmembrane region" description="Helical" evidence="18">
    <location>
        <begin position="18"/>
        <end position="40"/>
    </location>
</feature>
<dbReference type="CDD" id="cd20070">
    <property type="entry name" value="5TM_YidC_Alb3"/>
    <property type="match status" value="1"/>
</dbReference>
<dbReference type="GO" id="GO:0032977">
    <property type="term" value="F:membrane insertase activity"/>
    <property type="evidence" value="ECO:0007669"/>
    <property type="project" value="InterPro"/>
</dbReference>
<dbReference type="AlphaFoldDB" id="A0A1Q5PT72"/>
<evidence type="ECO:0000256" key="2">
    <source>
        <dbReference type="ARBA" id="ARBA00010527"/>
    </source>
</evidence>
<evidence type="ECO:0000256" key="4">
    <source>
        <dbReference type="ARBA" id="ARBA00022448"/>
    </source>
</evidence>
<dbReference type="NCBIfam" id="NF002350">
    <property type="entry name" value="PRK01315.1"/>
    <property type="match status" value="1"/>
</dbReference>
<keyword evidence="5" id="KW-1003">Cell membrane</keyword>
<feature type="domain" description="Membrane insertase YidC/Oxa/ALB C-terminal" evidence="19">
    <location>
        <begin position="21"/>
        <end position="241"/>
    </location>
</feature>
<evidence type="ECO:0000313" key="21">
    <source>
        <dbReference type="Proteomes" id="UP000186465"/>
    </source>
</evidence>
<feature type="compositionally biased region" description="Basic and acidic residues" evidence="17">
    <location>
        <begin position="371"/>
        <end position="381"/>
    </location>
</feature>
<feature type="region of interest" description="Disordered" evidence="17">
    <location>
        <begin position="315"/>
        <end position="414"/>
    </location>
</feature>
<evidence type="ECO:0000256" key="18">
    <source>
        <dbReference type="SAM" id="Phobius"/>
    </source>
</evidence>
<dbReference type="PANTHER" id="PTHR12428:SF65">
    <property type="entry name" value="CYTOCHROME C OXIDASE ASSEMBLY PROTEIN COX18, MITOCHONDRIAL"/>
    <property type="match status" value="1"/>
</dbReference>
<dbReference type="GO" id="GO:0005886">
    <property type="term" value="C:plasma membrane"/>
    <property type="evidence" value="ECO:0007669"/>
    <property type="project" value="UniProtKB-SubCell"/>
</dbReference>
<name>A0A1Q5PT72_9ACTO</name>
<evidence type="ECO:0000256" key="9">
    <source>
        <dbReference type="ARBA" id="ARBA00023136"/>
    </source>
</evidence>
<comment type="similarity">
    <text evidence="2">Belongs to the OXA1/ALB3/YidC family. Type 1 subfamily.</text>
</comment>
<evidence type="ECO:0000256" key="6">
    <source>
        <dbReference type="ARBA" id="ARBA00022692"/>
    </source>
</evidence>
<keyword evidence="10" id="KW-0143">Chaperone</keyword>
<evidence type="ECO:0000256" key="16">
    <source>
        <dbReference type="RuleBase" id="RU003945"/>
    </source>
</evidence>
<accession>A0A1Q5PT72</accession>
<dbReference type="NCBIfam" id="TIGR03592">
    <property type="entry name" value="yidC_oxa1_cterm"/>
    <property type="match status" value="1"/>
</dbReference>
<evidence type="ECO:0000256" key="13">
    <source>
        <dbReference type="ARBA" id="ARBA00031538"/>
    </source>
</evidence>
<feature type="transmembrane region" description="Helical" evidence="18">
    <location>
        <begin position="206"/>
        <end position="228"/>
    </location>
</feature>
<comment type="subcellular location">
    <subcellularLocation>
        <location evidence="1">Cell membrane</location>
        <topology evidence="1">Multi-pass membrane protein</topology>
    </subcellularLocation>
    <subcellularLocation>
        <location evidence="16">Membrane</location>
        <topology evidence="16">Multi-pass membrane protein</topology>
    </subcellularLocation>
</comment>
<protein>
    <recommendedName>
        <fullName evidence="3">Membrane protein insertase YidC</fullName>
    </recommendedName>
    <alternativeName>
        <fullName evidence="15">Foldase YidC</fullName>
    </alternativeName>
    <alternativeName>
        <fullName evidence="14">Membrane integrase YidC</fullName>
    </alternativeName>
    <alternativeName>
        <fullName evidence="13">Membrane protein YidC</fullName>
    </alternativeName>
</protein>
<evidence type="ECO:0000256" key="7">
    <source>
        <dbReference type="ARBA" id="ARBA00022927"/>
    </source>
</evidence>
<evidence type="ECO:0000256" key="8">
    <source>
        <dbReference type="ARBA" id="ARBA00022989"/>
    </source>
</evidence>
<dbReference type="Proteomes" id="UP000186465">
    <property type="component" value="Unassembled WGS sequence"/>
</dbReference>
<dbReference type="EMBL" id="MPDM01000001">
    <property type="protein sequence ID" value="OKL50679.1"/>
    <property type="molecule type" value="Genomic_DNA"/>
</dbReference>
<dbReference type="PANTHER" id="PTHR12428">
    <property type="entry name" value="OXA1"/>
    <property type="match status" value="1"/>
</dbReference>
<keyword evidence="7" id="KW-0653">Protein transport</keyword>
<evidence type="ECO:0000256" key="1">
    <source>
        <dbReference type="ARBA" id="ARBA00004651"/>
    </source>
</evidence>
<comment type="subunit">
    <text evidence="12">Interacts with the Sec translocase complex via SecD. Specifically interacts with transmembrane segments of nascent integral membrane proteins during membrane integration.</text>
</comment>
<evidence type="ECO:0000256" key="14">
    <source>
        <dbReference type="ARBA" id="ARBA00033245"/>
    </source>
</evidence>
<comment type="caution">
    <text evidence="20">The sequence shown here is derived from an EMBL/GenBank/DDBJ whole genome shotgun (WGS) entry which is preliminary data.</text>
</comment>
<evidence type="ECO:0000256" key="17">
    <source>
        <dbReference type="SAM" id="MobiDB-lite"/>
    </source>
</evidence>
<proteinExistence type="inferred from homology"/>
<organism evidence="20 21">
    <name type="scientific">Boudabousia marimammalium</name>
    <dbReference type="NCBI Taxonomy" id="156892"/>
    <lineage>
        <taxon>Bacteria</taxon>
        <taxon>Bacillati</taxon>
        <taxon>Actinomycetota</taxon>
        <taxon>Actinomycetes</taxon>
        <taxon>Actinomycetales</taxon>
        <taxon>Actinomycetaceae</taxon>
        <taxon>Boudabousia</taxon>
    </lineage>
</organism>
<dbReference type="STRING" id="156892.BM477_00955"/>
<sequence length="414" mass="47080">MVIIHRGLEFIGVPSGPGIGWILTIILLTIVVRASIFPLFTKQIRSQRAMQMLQPEMKKIQARYKGKNDTVSRQNMQAETMALYKKHGTSPFASCLPLLVQIPLIGALFRVLAATAGLETGDYPFPNIGGLDKAQSVDINRTQLFGAYMVETFTTAQDLHSQIIIVVMIIIMGGTQFWMMRQLTMKNMPASALEGPQAQMQKTMMYMMPLMIVVTGFFFQVGLLIYMLTSNIFTVGQQVWAINAMPTPGSEAYRKWHAKQQAKYDKYRGQLMEEYEAKENAAVMTDPEAAKEVRLERDRLLREKRIKLGLEEKRKVEDEAAEEAESIRIQPTRKTRAQRKAAQSKGGQQANSEHDADQDADQDEDGLTAEEIERRRAERRAAQRARKAQLRKAKQQERQRRIREQGKRPGDMSN</sequence>
<evidence type="ECO:0000256" key="10">
    <source>
        <dbReference type="ARBA" id="ARBA00023186"/>
    </source>
</evidence>
<feature type="transmembrane region" description="Helical" evidence="18">
    <location>
        <begin position="91"/>
        <end position="113"/>
    </location>
</feature>
<evidence type="ECO:0000256" key="3">
    <source>
        <dbReference type="ARBA" id="ARBA00015325"/>
    </source>
</evidence>
<evidence type="ECO:0000256" key="11">
    <source>
        <dbReference type="ARBA" id="ARBA00025034"/>
    </source>
</evidence>
<evidence type="ECO:0000256" key="5">
    <source>
        <dbReference type="ARBA" id="ARBA00022475"/>
    </source>
</evidence>
<dbReference type="InterPro" id="IPR001708">
    <property type="entry name" value="YidC/ALB3/OXA1/COX18"/>
</dbReference>
<evidence type="ECO:0000256" key="15">
    <source>
        <dbReference type="ARBA" id="ARBA00033342"/>
    </source>
</evidence>
<keyword evidence="6 16" id="KW-0812">Transmembrane</keyword>
<dbReference type="Pfam" id="PF02096">
    <property type="entry name" value="60KD_IMP"/>
    <property type="match status" value="1"/>
</dbReference>
<evidence type="ECO:0000313" key="20">
    <source>
        <dbReference type="EMBL" id="OKL50679.1"/>
    </source>
</evidence>
<feature type="transmembrane region" description="Helical" evidence="18">
    <location>
        <begin position="159"/>
        <end position="179"/>
    </location>
</feature>
<feature type="compositionally biased region" description="Acidic residues" evidence="17">
    <location>
        <begin position="358"/>
        <end position="370"/>
    </location>
</feature>
<evidence type="ECO:0000256" key="12">
    <source>
        <dbReference type="ARBA" id="ARBA00026028"/>
    </source>
</evidence>
<gene>
    <name evidence="20" type="ORF">BM477_00955</name>
</gene>
<keyword evidence="21" id="KW-1185">Reference proteome</keyword>
<reference evidence="21" key="1">
    <citation type="submission" date="2016-11" db="EMBL/GenBank/DDBJ databases">
        <title>Actinomyces gypaetusis sp. nov. isolated from Gypaetus barbatus in Qinghai Tibet Plateau China.</title>
        <authorList>
            <person name="Meng X."/>
        </authorList>
    </citation>
    <scope>NUCLEOTIDE SEQUENCE [LARGE SCALE GENOMIC DNA]</scope>
    <source>
        <strain evidence="21">DSM 15383</strain>
    </source>
</reference>
<dbReference type="GO" id="GO:0051205">
    <property type="term" value="P:protein insertion into membrane"/>
    <property type="evidence" value="ECO:0007669"/>
    <property type="project" value="TreeGrafter"/>
</dbReference>
<comment type="function">
    <text evidence="11">Required for the insertion and/or proper folding and/or complex formation of integral membrane proteins into the membrane. Involved in integration of membrane proteins that insert both dependently and independently of the Sec translocase complex, as well as at least some lipoproteins. Aids folding of multispanning membrane proteins.</text>
</comment>
<feature type="compositionally biased region" description="Basic residues" evidence="17">
    <location>
        <begin position="382"/>
        <end position="393"/>
    </location>
</feature>
<dbReference type="InterPro" id="IPR028055">
    <property type="entry name" value="YidC/Oxa/ALB_C"/>
</dbReference>
<keyword evidence="9 18" id="KW-0472">Membrane</keyword>
<keyword evidence="4" id="KW-0813">Transport</keyword>
<dbReference type="InterPro" id="IPR047196">
    <property type="entry name" value="YidC_ALB_C"/>
</dbReference>